<evidence type="ECO:0000256" key="1">
    <source>
        <dbReference type="SAM" id="MobiDB-lite"/>
    </source>
</evidence>
<gene>
    <name evidence="2" type="ORF">GMOD_00003445</name>
</gene>
<reference evidence="2 3" key="1">
    <citation type="journal article" date="2014" name="PLoS ONE">
        <title>De novo Genome Assembly of the Fungal Plant Pathogen Pyrenophora semeniperda.</title>
        <authorList>
            <person name="Soliai M.M."/>
            <person name="Meyer S.E."/>
            <person name="Udall J.A."/>
            <person name="Elzinga D.E."/>
            <person name="Hermansen R.A."/>
            <person name="Bodily P.M."/>
            <person name="Hart A.A."/>
            <person name="Coleman C.E."/>
        </authorList>
    </citation>
    <scope>NUCLEOTIDE SEQUENCE [LARGE SCALE GENOMIC DNA]</scope>
    <source>
        <strain evidence="2 3">CCB06</strain>
        <tissue evidence="2">Mycelium</tissue>
    </source>
</reference>
<dbReference type="OrthoDB" id="3798036at2759"/>
<evidence type="ECO:0000313" key="3">
    <source>
        <dbReference type="Proteomes" id="UP000265663"/>
    </source>
</evidence>
<feature type="compositionally biased region" description="Low complexity" evidence="1">
    <location>
        <begin position="78"/>
        <end position="95"/>
    </location>
</feature>
<feature type="compositionally biased region" description="Low complexity" evidence="1">
    <location>
        <begin position="31"/>
        <end position="52"/>
    </location>
</feature>
<dbReference type="AlphaFoldDB" id="A0A3M7MJ08"/>
<name>A0A3M7MJ08_9PLEO</name>
<accession>A0A3M7MJ08</accession>
<evidence type="ECO:0000313" key="2">
    <source>
        <dbReference type="EMBL" id="RMZ74412.1"/>
    </source>
</evidence>
<protein>
    <submittedName>
        <fullName evidence="2">Uncharacterized protein</fullName>
    </submittedName>
</protein>
<sequence>MPSRAAQVWKTLKEHHQAMNDAYAVYYNSGNSPSTSRNSSTSNNATTPKTPSRAAQVWEALKEHHQAMNDAYAVYYNSGNSPSTSRNSSTASSPRHIVEAPQKSNFKSVEKKPRNYQKAWKAIKGKVVEHHRSVNAAYAQTYGVHR</sequence>
<feature type="region of interest" description="Disordered" evidence="1">
    <location>
        <begin position="31"/>
        <end position="53"/>
    </location>
</feature>
<dbReference type="EMBL" id="KE747844">
    <property type="protein sequence ID" value="RMZ74412.1"/>
    <property type="molecule type" value="Genomic_DNA"/>
</dbReference>
<feature type="region of interest" description="Disordered" evidence="1">
    <location>
        <begin position="75"/>
        <end position="112"/>
    </location>
</feature>
<dbReference type="Proteomes" id="UP000265663">
    <property type="component" value="Unassembled WGS sequence"/>
</dbReference>
<proteinExistence type="predicted"/>
<organism evidence="2 3">
    <name type="scientific">Pyrenophora seminiperda CCB06</name>
    <dbReference type="NCBI Taxonomy" id="1302712"/>
    <lineage>
        <taxon>Eukaryota</taxon>
        <taxon>Fungi</taxon>
        <taxon>Dikarya</taxon>
        <taxon>Ascomycota</taxon>
        <taxon>Pezizomycotina</taxon>
        <taxon>Dothideomycetes</taxon>
        <taxon>Pleosporomycetidae</taxon>
        <taxon>Pleosporales</taxon>
        <taxon>Pleosporineae</taxon>
        <taxon>Pleosporaceae</taxon>
        <taxon>Pyrenophora</taxon>
    </lineage>
</organism>
<keyword evidence="3" id="KW-1185">Reference proteome</keyword>